<feature type="domain" description="Glycosyltransferase 2-like" evidence="1">
    <location>
        <begin position="25"/>
        <end position="177"/>
    </location>
</feature>
<dbReference type="CDD" id="cd04179">
    <property type="entry name" value="DPM_DPG-synthase_like"/>
    <property type="match status" value="1"/>
</dbReference>
<dbReference type="PANTHER" id="PTHR48090:SF7">
    <property type="entry name" value="RFBJ PROTEIN"/>
    <property type="match status" value="1"/>
</dbReference>
<organism evidence="2">
    <name type="scientific">marine sediment metagenome</name>
    <dbReference type="NCBI Taxonomy" id="412755"/>
    <lineage>
        <taxon>unclassified sequences</taxon>
        <taxon>metagenomes</taxon>
        <taxon>ecological metagenomes</taxon>
    </lineage>
</organism>
<dbReference type="PANTHER" id="PTHR48090">
    <property type="entry name" value="UNDECAPRENYL-PHOSPHATE 4-DEOXY-4-FORMAMIDO-L-ARABINOSE TRANSFERASE-RELATED"/>
    <property type="match status" value="1"/>
</dbReference>
<dbReference type="SUPFAM" id="SSF53448">
    <property type="entry name" value="Nucleotide-diphospho-sugar transferases"/>
    <property type="match status" value="1"/>
</dbReference>
<dbReference type="Gene3D" id="3.90.550.10">
    <property type="entry name" value="Spore Coat Polysaccharide Biosynthesis Protein SpsA, Chain A"/>
    <property type="match status" value="1"/>
</dbReference>
<dbReference type="Pfam" id="PF00535">
    <property type="entry name" value="Glycos_transf_2"/>
    <property type="match status" value="1"/>
</dbReference>
<proteinExistence type="predicted"/>
<feature type="non-terminal residue" evidence="2">
    <location>
        <position position="1"/>
    </location>
</feature>
<name>X0V647_9ZZZZ</name>
<dbReference type="InterPro" id="IPR029044">
    <property type="entry name" value="Nucleotide-diphossugar_trans"/>
</dbReference>
<dbReference type="AlphaFoldDB" id="X0V647"/>
<sequence length="262" mass="29202">NRGFDQSASPGAKGSRRAMNPSLDIVVPVRNEESSIAAFYARLERLGYADHLIFVDNASTDRTRAIIDRFPTGRVIEHEVDEGYGASVRDGIAASNADFVVIIDADLEYPPEAIPELLDVLRHHSVVYCSRFLGGPPAMPLLRRFGNRLATGLYNVLFGQQITDFYTGMKGLRREALPFSTLRKGGFEHGAELGAMISLSGEKIQEVAVEYTPRSHGRSKMRHLRDGLKMTFYIVSYWVRCMILRRPLNPETGASTGQRQGR</sequence>
<dbReference type="InterPro" id="IPR050256">
    <property type="entry name" value="Glycosyltransferase_2"/>
</dbReference>
<protein>
    <recommendedName>
        <fullName evidence="1">Glycosyltransferase 2-like domain-containing protein</fullName>
    </recommendedName>
</protein>
<evidence type="ECO:0000259" key="1">
    <source>
        <dbReference type="Pfam" id="PF00535"/>
    </source>
</evidence>
<accession>X0V647</accession>
<dbReference type="InterPro" id="IPR001173">
    <property type="entry name" value="Glyco_trans_2-like"/>
</dbReference>
<evidence type="ECO:0000313" key="2">
    <source>
        <dbReference type="EMBL" id="GAG13565.1"/>
    </source>
</evidence>
<dbReference type="EMBL" id="BARS01023710">
    <property type="protein sequence ID" value="GAG13565.1"/>
    <property type="molecule type" value="Genomic_DNA"/>
</dbReference>
<comment type="caution">
    <text evidence="2">The sequence shown here is derived from an EMBL/GenBank/DDBJ whole genome shotgun (WGS) entry which is preliminary data.</text>
</comment>
<gene>
    <name evidence="2" type="ORF">S01H1_37737</name>
</gene>
<reference evidence="2" key="1">
    <citation type="journal article" date="2014" name="Front. Microbiol.">
        <title>High frequency of phylogenetically diverse reductive dehalogenase-homologous genes in deep subseafloor sedimentary metagenomes.</title>
        <authorList>
            <person name="Kawai M."/>
            <person name="Futagami T."/>
            <person name="Toyoda A."/>
            <person name="Takaki Y."/>
            <person name="Nishi S."/>
            <person name="Hori S."/>
            <person name="Arai W."/>
            <person name="Tsubouchi T."/>
            <person name="Morono Y."/>
            <person name="Uchiyama I."/>
            <person name="Ito T."/>
            <person name="Fujiyama A."/>
            <person name="Inagaki F."/>
            <person name="Takami H."/>
        </authorList>
    </citation>
    <scope>NUCLEOTIDE SEQUENCE</scope>
    <source>
        <strain evidence="2">Expedition CK06-06</strain>
    </source>
</reference>